<comment type="caution">
    <text evidence="1">The sequence shown here is derived from an EMBL/GenBank/DDBJ whole genome shotgun (WGS) entry which is preliminary data.</text>
</comment>
<evidence type="ECO:0008006" key="3">
    <source>
        <dbReference type="Google" id="ProtNLM"/>
    </source>
</evidence>
<dbReference type="InterPro" id="IPR036397">
    <property type="entry name" value="RNaseH_sf"/>
</dbReference>
<evidence type="ECO:0000313" key="2">
    <source>
        <dbReference type="Proteomes" id="UP000499080"/>
    </source>
</evidence>
<protein>
    <recommendedName>
        <fullName evidence="3">RNase H type-1 domain-containing protein</fullName>
    </recommendedName>
</protein>
<dbReference type="OrthoDB" id="6429252at2759"/>
<reference evidence="1 2" key="1">
    <citation type="journal article" date="2019" name="Sci. Rep.">
        <title>Orb-weaving spider Araneus ventricosus genome elucidates the spidroin gene catalogue.</title>
        <authorList>
            <person name="Kono N."/>
            <person name="Nakamura H."/>
            <person name="Ohtoshi R."/>
            <person name="Moran D.A.P."/>
            <person name="Shinohara A."/>
            <person name="Yoshida Y."/>
            <person name="Fujiwara M."/>
            <person name="Mori M."/>
            <person name="Tomita M."/>
            <person name="Arakawa K."/>
        </authorList>
    </citation>
    <scope>NUCLEOTIDE SEQUENCE [LARGE SCALE GENOMIC DNA]</scope>
</reference>
<proteinExistence type="predicted"/>
<dbReference type="GO" id="GO:0003676">
    <property type="term" value="F:nucleic acid binding"/>
    <property type="evidence" value="ECO:0007669"/>
    <property type="project" value="InterPro"/>
</dbReference>
<dbReference type="InterPro" id="IPR012337">
    <property type="entry name" value="RNaseH-like_sf"/>
</dbReference>
<sequence length="232" mass="25807">MKDRPPRQHRKALRFLHYSPHYEQLMQQPPVSPKYDLSSEMDPKVPTTIIVPSGWREPAYLYGSLSSVNLRCHPRWGKYVKIRVCIQWIPSHVGVFGNEVADLLAKEESALPSATSGELFASEIFSIHRTKANSTWKVPPAHEWYAGNRPGLSLQSEGTRSTQTALARLRSGHIKSLKFVDKEKTYSSCPCSCPASPAHVIDCIGASASMLWSEGGNGLVVLLEQHGIMDLV</sequence>
<dbReference type="Gene3D" id="3.30.420.10">
    <property type="entry name" value="Ribonuclease H-like superfamily/Ribonuclease H"/>
    <property type="match status" value="1"/>
</dbReference>
<evidence type="ECO:0000313" key="1">
    <source>
        <dbReference type="EMBL" id="GBO23697.1"/>
    </source>
</evidence>
<dbReference type="EMBL" id="BGPR01046742">
    <property type="protein sequence ID" value="GBO23697.1"/>
    <property type="molecule type" value="Genomic_DNA"/>
</dbReference>
<gene>
    <name evidence="1" type="ORF">AVEN_259768_1</name>
</gene>
<name>A0A4Y2VIU3_ARAVE</name>
<keyword evidence="2" id="KW-1185">Reference proteome</keyword>
<dbReference type="SUPFAM" id="SSF53098">
    <property type="entry name" value="Ribonuclease H-like"/>
    <property type="match status" value="1"/>
</dbReference>
<dbReference type="Proteomes" id="UP000499080">
    <property type="component" value="Unassembled WGS sequence"/>
</dbReference>
<accession>A0A4Y2VIU3</accession>
<organism evidence="1 2">
    <name type="scientific">Araneus ventricosus</name>
    <name type="common">Orbweaver spider</name>
    <name type="synonym">Epeira ventricosa</name>
    <dbReference type="NCBI Taxonomy" id="182803"/>
    <lineage>
        <taxon>Eukaryota</taxon>
        <taxon>Metazoa</taxon>
        <taxon>Ecdysozoa</taxon>
        <taxon>Arthropoda</taxon>
        <taxon>Chelicerata</taxon>
        <taxon>Arachnida</taxon>
        <taxon>Araneae</taxon>
        <taxon>Araneomorphae</taxon>
        <taxon>Entelegynae</taxon>
        <taxon>Araneoidea</taxon>
        <taxon>Araneidae</taxon>
        <taxon>Araneus</taxon>
    </lineage>
</organism>
<dbReference type="AlphaFoldDB" id="A0A4Y2VIU3"/>